<dbReference type="GO" id="GO:0015031">
    <property type="term" value="P:protein transport"/>
    <property type="evidence" value="ECO:0007669"/>
    <property type="project" value="UniProtKB-KW"/>
</dbReference>
<evidence type="ECO:0000256" key="10">
    <source>
        <dbReference type="ARBA" id="ARBA00023315"/>
    </source>
</evidence>
<keyword evidence="8" id="KW-0653">Protein transport</keyword>
<dbReference type="Gene3D" id="1.20.58.90">
    <property type="match status" value="1"/>
</dbReference>
<name>A0A9Q0KKH3_9MAGN</name>
<evidence type="ECO:0000256" key="7">
    <source>
        <dbReference type="ARBA" id="ARBA00022824"/>
    </source>
</evidence>
<feature type="domain" description="N-acetyltransferase" evidence="13">
    <location>
        <begin position="446"/>
        <end position="608"/>
    </location>
</feature>
<comment type="subcellular location">
    <subcellularLocation>
        <location evidence="11">Endomembrane system</location>
        <topology evidence="11">Single-pass type IV membrane protein</topology>
    </subcellularLocation>
    <subcellularLocation>
        <location evidence="1">Endoplasmic reticulum membrane</location>
        <topology evidence="1">Peripheral membrane protein</topology>
    </subcellularLocation>
</comment>
<organism evidence="14 15">
    <name type="scientific">Protea cynaroides</name>
    <dbReference type="NCBI Taxonomy" id="273540"/>
    <lineage>
        <taxon>Eukaryota</taxon>
        <taxon>Viridiplantae</taxon>
        <taxon>Streptophyta</taxon>
        <taxon>Embryophyta</taxon>
        <taxon>Tracheophyta</taxon>
        <taxon>Spermatophyta</taxon>
        <taxon>Magnoliopsida</taxon>
        <taxon>Proteales</taxon>
        <taxon>Proteaceae</taxon>
        <taxon>Protea</taxon>
    </lineage>
</organism>
<dbReference type="SUPFAM" id="SSF47661">
    <property type="entry name" value="t-snare proteins"/>
    <property type="match status" value="1"/>
</dbReference>
<dbReference type="InterPro" id="IPR000182">
    <property type="entry name" value="GNAT_dom"/>
</dbReference>
<dbReference type="GO" id="GO:0005789">
    <property type="term" value="C:endoplasmic reticulum membrane"/>
    <property type="evidence" value="ECO:0007669"/>
    <property type="project" value="UniProtKB-SubCell"/>
</dbReference>
<keyword evidence="6" id="KW-0808">Transferase</keyword>
<dbReference type="Pfam" id="PF00583">
    <property type="entry name" value="Acetyltransf_1"/>
    <property type="match status" value="1"/>
</dbReference>
<accession>A0A9Q0KKH3</accession>
<sequence>MATGFRQWESDPLFSAAEVVQDSADRMDSIFRMLLHDQSLVQDTLSDPKLLSSIEYHKRDLMTTLGTAKWQLEDFERAVNLSALSDKSHLRGNAISQHKQFIRAIREQIIQVEKSLEEPLLGDSSTNSQSVNLNEHDRDGLALFLSGGKPVDHHAHYDSEDSSIMRRFFDSTTASGFDNKSDEIVELNPEENEDSKLNGVMHLDHNFDLLKEHKLRRVGLHHPAGLGFEASVALQDSSGNRNGEAGGWDLEKCNSNAKSLFSKNKLRGSYNILNVLRFLGNYWPAFGNNMTRSSTKKWKDGEMGLEFDQRSSSSYIDMSQVEQTSKVACPSQSPSCTIVISYTHYTDGSSYLGFSSCLRAAYLSVCCRDSMVTAYCVVNGTIQWMLKYLKRTIKKIPCSTSLIPRTGIIHGEVAAATGGNFLIHDQFGSLPKMQNEISAEQAEERFQVRRLEIADKSKGFIELLQQLSVCDSVSEEEFRARFQELKSHADDHVIFVIEDKRSSKIIATGSIFVEKKFLRNCGKVGHIEDVVVDSSARGMKLGQKIISSLTDHARSVGCYKVILDCSLDNKGFYEKCGFQQKSIQMASLQQAKLTRNLVGLILMVFDCWR</sequence>
<dbReference type="OrthoDB" id="737588at2759"/>
<comment type="catalytic activity">
    <reaction evidence="12">
        <text>D-glucosamine 6-phosphate + acetyl-CoA = N-acetyl-D-glucosamine 6-phosphate + CoA + H(+)</text>
        <dbReference type="Rhea" id="RHEA:10292"/>
        <dbReference type="ChEBI" id="CHEBI:15378"/>
        <dbReference type="ChEBI" id="CHEBI:57287"/>
        <dbReference type="ChEBI" id="CHEBI:57288"/>
        <dbReference type="ChEBI" id="CHEBI:57513"/>
        <dbReference type="ChEBI" id="CHEBI:58725"/>
        <dbReference type="EC" id="2.3.1.4"/>
    </reaction>
</comment>
<dbReference type="EMBL" id="JAMYWD010000005">
    <property type="protein sequence ID" value="KAJ4972140.1"/>
    <property type="molecule type" value="Genomic_DNA"/>
</dbReference>
<dbReference type="SUPFAM" id="SSF55729">
    <property type="entry name" value="Acyl-CoA N-acyltransferases (Nat)"/>
    <property type="match status" value="1"/>
</dbReference>
<dbReference type="InterPro" id="IPR015260">
    <property type="entry name" value="Syntaxin-6/10/61_N"/>
</dbReference>
<dbReference type="GO" id="GO:0004343">
    <property type="term" value="F:glucosamine 6-phosphate N-acetyltransferase activity"/>
    <property type="evidence" value="ECO:0007669"/>
    <property type="project" value="UniProtKB-EC"/>
</dbReference>
<dbReference type="Proteomes" id="UP001141806">
    <property type="component" value="Unassembled WGS sequence"/>
</dbReference>
<keyword evidence="7" id="KW-0256">Endoplasmic reticulum</keyword>
<evidence type="ECO:0000256" key="9">
    <source>
        <dbReference type="ARBA" id="ARBA00023136"/>
    </source>
</evidence>
<comment type="subunit">
    <text evidence="4">Homodimer.</text>
</comment>
<dbReference type="CDD" id="cd04301">
    <property type="entry name" value="NAT_SF"/>
    <property type="match status" value="1"/>
</dbReference>
<dbReference type="FunFam" id="3.40.630.30:FF:000048">
    <property type="entry name" value="Glucosamine 6-phosphate N-acetyltransferase"/>
    <property type="match status" value="1"/>
</dbReference>
<keyword evidence="10" id="KW-0012">Acyltransferase</keyword>
<dbReference type="AlphaFoldDB" id="A0A9Q0KKH3"/>
<dbReference type="PROSITE" id="PS51186">
    <property type="entry name" value="GNAT"/>
    <property type="match status" value="1"/>
</dbReference>
<dbReference type="PANTHER" id="PTHR34949:SF2">
    <property type="entry name" value="OS05G0443700 PROTEIN"/>
    <property type="match status" value="1"/>
</dbReference>
<dbReference type="EC" id="2.3.1.4" evidence="5"/>
<reference evidence="14" key="1">
    <citation type="journal article" date="2023" name="Plant J.">
        <title>The genome of the king protea, Protea cynaroides.</title>
        <authorList>
            <person name="Chang J."/>
            <person name="Duong T.A."/>
            <person name="Schoeman C."/>
            <person name="Ma X."/>
            <person name="Roodt D."/>
            <person name="Barker N."/>
            <person name="Li Z."/>
            <person name="Van de Peer Y."/>
            <person name="Mizrachi E."/>
        </authorList>
    </citation>
    <scope>NUCLEOTIDE SEQUENCE</scope>
    <source>
        <tissue evidence="14">Young leaves</tissue>
    </source>
</reference>
<comment type="pathway">
    <text evidence="2">Nucleotide-sugar biosynthesis; UDP-N-acetyl-alpha-D-glucosamine biosynthesis; N-acetyl-alpha-D-glucosamine 1-phosphate from alpha-D-glucosamine 6-phosphate (route I): step 1/2.</text>
</comment>
<keyword evidence="15" id="KW-1185">Reference proteome</keyword>
<evidence type="ECO:0000256" key="1">
    <source>
        <dbReference type="ARBA" id="ARBA00004406"/>
    </source>
</evidence>
<evidence type="ECO:0000313" key="15">
    <source>
        <dbReference type="Proteomes" id="UP001141806"/>
    </source>
</evidence>
<keyword evidence="8" id="KW-0813">Transport</keyword>
<dbReference type="CDD" id="cd21442">
    <property type="entry name" value="SNARE_NTD_STX6-like"/>
    <property type="match status" value="1"/>
</dbReference>
<evidence type="ECO:0000256" key="8">
    <source>
        <dbReference type="ARBA" id="ARBA00022927"/>
    </source>
</evidence>
<evidence type="ECO:0000256" key="5">
    <source>
        <dbReference type="ARBA" id="ARBA00012703"/>
    </source>
</evidence>
<dbReference type="Gene3D" id="3.40.630.30">
    <property type="match status" value="1"/>
</dbReference>
<dbReference type="GO" id="GO:0048193">
    <property type="term" value="P:Golgi vesicle transport"/>
    <property type="evidence" value="ECO:0007669"/>
    <property type="project" value="InterPro"/>
</dbReference>
<evidence type="ECO:0000256" key="11">
    <source>
        <dbReference type="ARBA" id="ARBA00046280"/>
    </source>
</evidence>
<evidence type="ECO:0000313" key="14">
    <source>
        <dbReference type="EMBL" id="KAJ4972140.1"/>
    </source>
</evidence>
<dbReference type="Pfam" id="PF09177">
    <property type="entry name" value="STX6_10_61_N"/>
    <property type="match status" value="1"/>
</dbReference>
<evidence type="ECO:0000256" key="12">
    <source>
        <dbReference type="ARBA" id="ARBA00048964"/>
    </source>
</evidence>
<dbReference type="InterPro" id="IPR016181">
    <property type="entry name" value="Acyl_CoA_acyltransferase"/>
</dbReference>
<dbReference type="InterPro" id="IPR010989">
    <property type="entry name" value="SNARE"/>
</dbReference>
<gene>
    <name evidence="14" type="ORF">NE237_005239</name>
</gene>
<evidence type="ECO:0000259" key="13">
    <source>
        <dbReference type="PROSITE" id="PS51186"/>
    </source>
</evidence>
<dbReference type="GO" id="GO:0006044">
    <property type="term" value="P:N-acetylglucosamine metabolic process"/>
    <property type="evidence" value="ECO:0007669"/>
    <property type="project" value="UniProtKB-ARBA"/>
</dbReference>
<keyword evidence="9" id="KW-0472">Membrane</keyword>
<comment type="caution">
    <text evidence="14">The sequence shown here is derived from an EMBL/GenBank/DDBJ whole genome shotgun (WGS) entry which is preliminary data.</text>
</comment>
<comment type="similarity">
    <text evidence="3">Belongs to the acetyltransferase family. GNA1 subfamily.</text>
</comment>
<evidence type="ECO:0000256" key="6">
    <source>
        <dbReference type="ARBA" id="ARBA00022679"/>
    </source>
</evidence>
<protein>
    <recommendedName>
        <fullName evidence="5">glucosamine-phosphate N-acetyltransferase</fullName>
        <ecNumber evidence="5">2.3.1.4</ecNumber>
    </recommendedName>
</protein>
<evidence type="ECO:0000256" key="2">
    <source>
        <dbReference type="ARBA" id="ARBA00004832"/>
    </source>
</evidence>
<evidence type="ECO:0000256" key="3">
    <source>
        <dbReference type="ARBA" id="ARBA00006048"/>
    </source>
</evidence>
<evidence type="ECO:0000256" key="4">
    <source>
        <dbReference type="ARBA" id="ARBA00011738"/>
    </source>
</evidence>
<dbReference type="PANTHER" id="PTHR34949">
    <property type="entry name" value="OS05G0443700 PROTEIN"/>
    <property type="match status" value="1"/>
</dbReference>
<proteinExistence type="inferred from homology"/>